<accession>A0ABR5AGI1</accession>
<dbReference type="Gene3D" id="3.40.50.2300">
    <property type="match status" value="1"/>
</dbReference>
<dbReference type="Pfam" id="PF06580">
    <property type="entry name" value="His_kinase"/>
    <property type="match status" value="1"/>
</dbReference>
<evidence type="ECO:0000256" key="4">
    <source>
        <dbReference type="ARBA" id="ARBA00022679"/>
    </source>
</evidence>
<evidence type="ECO:0000313" key="14">
    <source>
        <dbReference type="EMBL" id="KIL39997.1"/>
    </source>
</evidence>
<keyword evidence="5" id="KW-0547">Nucleotide-binding</keyword>
<dbReference type="PROSITE" id="PS50109">
    <property type="entry name" value="HIS_KIN"/>
    <property type="match status" value="2"/>
</dbReference>
<feature type="transmembrane region" description="Helical" evidence="11">
    <location>
        <begin position="272"/>
        <end position="289"/>
    </location>
</feature>
<feature type="transmembrane region" description="Helical" evidence="11">
    <location>
        <begin position="327"/>
        <end position="346"/>
    </location>
</feature>
<keyword evidence="7" id="KW-0067">ATP-binding</keyword>
<evidence type="ECO:0000256" key="2">
    <source>
        <dbReference type="ARBA" id="ARBA00012438"/>
    </source>
</evidence>
<dbReference type="RefSeq" id="WP_041048645.1">
    <property type="nucleotide sequence ID" value="NZ_JXAK01000028.1"/>
</dbReference>
<feature type="transmembrane region" description="Helical" evidence="11">
    <location>
        <begin position="301"/>
        <end position="321"/>
    </location>
</feature>
<feature type="transmembrane region" description="Helical" evidence="11">
    <location>
        <begin position="358"/>
        <end position="378"/>
    </location>
</feature>
<dbReference type="EMBL" id="JXAK01000028">
    <property type="protein sequence ID" value="KIL39997.1"/>
    <property type="molecule type" value="Genomic_DNA"/>
</dbReference>
<dbReference type="SMART" id="SM00388">
    <property type="entry name" value="HisKA"/>
    <property type="match status" value="1"/>
</dbReference>
<keyword evidence="11" id="KW-0812">Transmembrane</keyword>
<name>A0ABR5AGI1_9BACL</name>
<dbReference type="InterPro" id="IPR011006">
    <property type="entry name" value="CheY-like_superfamily"/>
</dbReference>
<dbReference type="PROSITE" id="PS50110">
    <property type="entry name" value="RESPONSE_REGULATORY"/>
    <property type="match status" value="1"/>
</dbReference>
<keyword evidence="6" id="KW-0418">Kinase</keyword>
<evidence type="ECO:0000256" key="3">
    <source>
        <dbReference type="ARBA" id="ARBA00022553"/>
    </source>
</evidence>
<dbReference type="CDD" id="cd00082">
    <property type="entry name" value="HisKA"/>
    <property type="match status" value="1"/>
</dbReference>
<protein>
    <recommendedName>
        <fullName evidence="2">histidine kinase</fullName>
        <ecNumber evidence="2">2.7.13.3</ecNumber>
    </recommendedName>
</protein>
<evidence type="ECO:0000259" key="12">
    <source>
        <dbReference type="PROSITE" id="PS50109"/>
    </source>
</evidence>
<dbReference type="InterPro" id="IPR010559">
    <property type="entry name" value="Sig_transdc_His_kin_internal"/>
</dbReference>
<reference evidence="14 15" key="1">
    <citation type="submission" date="2014-12" db="EMBL/GenBank/DDBJ databases">
        <title>Draft genome sequence of Paenibacillus kamchatkensis strain B-2647.</title>
        <authorList>
            <person name="Karlyshev A.V."/>
            <person name="Kudryashova E.B."/>
        </authorList>
    </citation>
    <scope>NUCLEOTIDE SEQUENCE [LARGE SCALE GENOMIC DNA]</scope>
    <source>
        <strain evidence="14 15">VKM B-2647</strain>
    </source>
</reference>
<dbReference type="InterPro" id="IPR001789">
    <property type="entry name" value="Sig_transdc_resp-reg_receiver"/>
</dbReference>
<keyword evidence="8" id="KW-0902">Two-component regulatory system</keyword>
<dbReference type="Pfam" id="PF02518">
    <property type="entry name" value="HATPase_c"/>
    <property type="match status" value="2"/>
</dbReference>
<feature type="domain" description="Response regulatory" evidence="13">
    <location>
        <begin position="709"/>
        <end position="826"/>
    </location>
</feature>
<keyword evidence="11" id="KW-0472">Membrane</keyword>
<feature type="region of interest" description="Disordered" evidence="10">
    <location>
        <begin position="666"/>
        <end position="699"/>
    </location>
</feature>
<dbReference type="SMART" id="SM00448">
    <property type="entry name" value="REC"/>
    <property type="match status" value="1"/>
</dbReference>
<dbReference type="InterPro" id="IPR005467">
    <property type="entry name" value="His_kinase_dom"/>
</dbReference>
<evidence type="ECO:0000256" key="7">
    <source>
        <dbReference type="ARBA" id="ARBA00022840"/>
    </source>
</evidence>
<evidence type="ECO:0000313" key="15">
    <source>
        <dbReference type="Proteomes" id="UP000031967"/>
    </source>
</evidence>
<keyword evidence="11" id="KW-1133">Transmembrane helix</keyword>
<comment type="catalytic activity">
    <reaction evidence="1">
        <text>ATP + protein L-histidine = ADP + protein N-phospho-L-histidine.</text>
        <dbReference type="EC" id="2.7.13.3"/>
    </reaction>
</comment>
<dbReference type="SMART" id="SM00387">
    <property type="entry name" value="HATPase_c"/>
    <property type="match status" value="2"/>
</dbReference>
<evidence type="ECO:0000256" key="8">
    <source>
        <dbReference type="ARBA" id="ARBA00023012"/>
    </source>
</evidence>
<feature type="transmembrane region" description="Helical" evidence="11">
    <location>
        <begin position="384"/>
        <end position="404"/>
    </location>
</feature>
<evidence type="ECO:0000256" key="10">
    <source>
        <dbReference type="SAM" id="MobiDB-lite"/>
    </source>
</evidence>
<evidence type="ECO:0000259" key="13">
    <source>
        <dbReference type="PROSITE" id="PS50110"/>
    </source>
</evidence>
<keyword evidence="4" id="KW-0808">Transferase</keyword>
<feature type="transmembrane region" description="Helical" evidence="11">
    <location>
        <begin position="235"/>
        <end position="252"/>
    </location>
</feature>
<dbReference type="InterPro" id="IPR036890">
    <property type="entry name" value="HATPase_C_sf"/>
</dbReference>
<dbReference type="SUPFAM" id="SSF52172">
    <property type="entry name" value="CheY-like"/>
    <property type="match status" value="1"/>
</dbReference>
<dbReference type="Pfam" id="PF00072">
    <property type="entry name" value="Response_reg"/>
    <property type="match status" value="1"/>
</dbReference>
<dbReference type="InterPro" id="IPR036097">
    <property type="entry name" value="HisK_dim/P_sf"/>
</dbReference>
<keyword evidence="15" id="KW-1185">Reference proteome</keyword>
<feature type="transmembrane region" description="Helical" evidence="11">
    <location>
        <begin position="207"/>
        <end position="228"/>
    </location>
</feature>
<dbReference type="Gene3D" id="3.30.565.10">
    <property type="entry name" value="Histidine kinase-like ATPase, C-terminal domain"/>
    <property type="match status" value="2"/>
</dbReference>
<feature type="domain" description="Histidine kinase" evidence="12">
    <location>
        <begin position="434"/>
        <end position="659"/>
    </location>
</feature>
<evidence type="ECO:0000256" key="9">
    <source>
        <dbReference type="PROSITE-ProRule" id="PRU00169"/>
    </source>
</evidence>
<evidence type="ECO:0000256" key="6">
    <source>
        <dbReference type="ARBA" id="ARBA00022777"/>
    </source>
</evidence>
<keyword evidence="3 9" id="KW-0597">Phosphoprotein</keyword>
<organism evidence="14 15">
    <name type="scientific">Gordoniibacillus kamchatkensis</name>
    <dbReference type="NCBI Taxonomy" id="1590651"/>
    <lineage>
        <taxon>Bacteria</taxon>
        <taxon>Bacillati</taxon>
        <taxon>Bacillota</taxon>
        <taxon>Bacilli</taxon>
        <taxon>Bacillales</taxon>
        <taxon>Paenibacillaceae</taxon>
        <taxon>Gordoniibacillus</taxon>
    </lineage>
</organism>
<proteinExistence type="predicted"/>
<gene>
    <name evidence="14" type="ORF">SD70_16605</name>
</gene>
<dbReference type="PANTHER" id="PTHR43547">
    <property type="entry name" value="TWO-COMPONENT HISTIDINE KINASE"/>
    <property type="match status" value="1"/>
</dbReference>
<feature type="modified residue" description="4-aspartylphosphate" evidence="9">
    <location>
        <position position="759"/>
    </location>
</feature>
<dbReference type="SUPFAM" id="SSF47384">
    <property type="entry name" value="Homodimeric domain of signal transducing histidine kinase"/>
    <property type="match status" value="1"/>
</dbReference>
<sequence length="1043" mass="116314">MKNRRSSSTIFIFAFVIVLVCGNMLSLAGSDNQPRAREGVLDLRGWSEGKLQAIQLSGEWEFYPEEWVTDADVRGNTGGDRPSRLVQVPGKWNGAVSGKAFGYGTYRLHVVMDQNDAGLWAFRVPLVRSAHRLFIGNEEIGASGSPSDDRARNVPRVAPYIAYKEIRQSSFDIFVQVANYDHAVSGGIVHSIEMGPPALLNEERGRIAAFEFGIIIVYLLFALIFAIIQVQAPRNGWICLSLFFLCNALALSDQGERWLLRLWPGLSYHSVAQLYCLSAIGFTVCLYLFVCRRNEGIRSLLFKRGLLLLASVSAICTFLLPTPAITVLLQCWVFVSAAVHVWVLVALFRNLRLSDNSWIEFCSFVLFSVLALLNLHFQSGASEANLWFFIQMVGFCAAISILFLQQYVRLYRKTKALSQEMQRKDRFRNDFMARISEQMLTPLNAIISIADANLYSCKGLSPEQKRDLRLITSIGWTAKQLASGLLDFSRLREGDIALRKRPIELAAVVNDAIERFRYAAFFGDNVKLENGIEADLPPLFADEQRLHQILSGMIQFAAKTLAEGTVCFRARPGQGAVELRTIMSGNGITAELQTEIQTFLQRADAKYISAQEEAKFGLFLVKDLIELHGGHLAVRAAADTETDRAGPQIVFSFALPIAAAIPSAEAAPQPAPDDFLGNSLSGRTPPDPESGASRPAFPEEAAKGTDAANIVVVDDDPLSLQILSKLLSLDGYRLAFFREGTAMLDWMQRKQKADLVIVDRILPGMSGVDICRKIREQYSLFELPVLLLGSAGFPDHAIAASQAGANDFLTKPIEASELRVRVRTLLHMKRSAQERIRMELAFLQAQIKPHFLFNTLNSIAALSKRQPDRMADLLNEFGHYLRESFRFDNSEPLIPFERELGLVKSYLHIEKVRFAEWLTFDIELLTAPDFRIPPLTIQPLVENAVRHGIMRRANGGHIRNQVTRDERDIRILVKDNGVGMVPAKLESLFQSSPGEGIGIRNIDRRLKQLFGYGLTIKSRPEQGTEIDIRLPIGKVGCHESDAG</sequence>
<dbReference type="Gene3D" id="1.10.287.130">
    <property type="match status" value="1"/>
</dbReference>
<dbReference type="SUPFAM" id="SSF55874">
    <property type="entry name" value="ATPase domain of HSP90 chaperone/DNA topoisomerase II/histidine kinase"/>
    <property type="match status" value="2"/>
</dbReference>
<evidence type="ECO:0000256" key="1">
    <source>
        <dbReference type="ARBA" id="ARBA00000085"/>
    </source>
</evidence>
<feature type="domain" description="Histidine kinase" evidence="12">
    <location>
        <begin position="937"/>
        <end position="1034"/>
    </location>
</feature>
<dbReference type="InterPro" id="IPR003594">
    <property type="entry name" value="HATPase_dom"/>
</dbReference>
<evidence type="ECO:0000256" key="5">
    <source>
        <dbReference type="ARBA" id="ARBA00022741"/>
    </source>
</evidence>
<dbReference type="InterPro" id="IPR003661">
    <property type="entry name" value="HisK_dim/P_dom"/>
</dbReference>
<dbReference type="EC" id="2.7.13.3" evidence="2"/>
<comment type="caution">
    <text evidence="14">The sequence shown here is derived from an EMBL/GenBank/DDBJ whole genome shotgun (WGS) entry which is preliminary data.</text>
</comment>
<dbReference type="Proteomes" id="UP000031967">
    <property type="component" value="Unassembled WGS sequence"/>
</dbReference>
<dbReference type="PANTHER" id="PTHR43547:SF2">
    <property type="entry name" value="HYBRID SIGNAL TRANSDUCTION HISTIDINE KINASE C"/>
    <property type="match status" value="1"/>
</dbReference>
<evidence type="ECO:0000256" key="11">
    <source>
        <dbReference type="SAM" id="Phobius"/>
    </source>
</evidence>